<gene>
    <name evidence="2" type="ORF">RRG08_015768</name>
</gene>
<name>A0AAE0YLY8_9GAST</name>
<evidence type="ECO:0000313" key="3">
    <source>
        <dbReference type="Proteomes" id="UP001283361"/>
    </source>
</evidence>
<dbReference type="AlphaFoldDB" id="A0AAE0YLY8"/>
<protein>
    <submittedName>
        <fullName evidence="2">Uncharacterized protein</fullName>
    </submittedName>
</protein>
<accession>A0AAE0YLY8</accession>
<organism evidence="2 3">
    <name type="scientific">Elysia crispata</name>
    <name type="common">lettuce slug</name>
    <dbReference type="NCBI Taxonomy" id="231223"/>
    <lineage>
        <taxon>Eukaryota</taxon>
        <taxon>Metazoa</taxon>
        <taxon>Spiralia</taxon>
        <taxon>Lophotrochozoa</taxon>
        <taxon>Mollusca</taxon>
        <taxon>Gastropoda</taxon>
        <taxon>Heterobranchia</taxon>
        <taxon>Euthyneura</taxon>
        <taxon>Panpulmonata</taxon>
        <taxon>Sacoglossa</taxon>
        <taxon>Placobranchoidea</taxon>
        <taxon>Plakobranchidae</taxon>
        <taxon>Elysia</taxon>
    </lineage>
</organism>
<comment type="caution">
    <text evidence="2">The sequence shown here is derived from an EMBL/GenBank/DDBJ whole genome shotgun (WGS) entry which is preliminary data.</text>
</comment>
<sequence length="210" mass="23634">IHTTSTENIIPSNSSTTNNGTNINHNQLHDGNGNIQLMDNSIIFHIENGVYRRGSVSRTSSSQVEPSLRSTRARGTQGSHRLNGLALPSFLKRFRANMSKSPRKASLPRTISVRECYGKSKVPPPFNASRPDIFARSVLANRRQTLQPHHLSWRKFSHQNGISLPCPDRKGSFREEDFEIYGKSSLSSELQGVRMLNYTSRDEIGYSHNE</sequence>
<proteinExistence type="predicted"/>
<reference evidence="2" key="1">
    <citation type="journal article" date="2023" name="G3 (Bethesda)">
        <title>A reference genome for the long-term kleptoplast-retaining sea slug Elysia crispata morphotype clarki.</title>
        <authorList>
            <person name="Eastman K.E."/>
            <person name="Pendleton A.L."/>
            <person name="Shaikh M.A."/>
            <person name="Suttiyut T."/>
            <person name="Ogas R."/>
            <person name="Tomko P."/>
            <person name="Gavelis G."/>
            <person name="Widhalm J.R."/>
            <person name="Wisecaver J.H."/>
        </authorList>
    </citation>
    <scope>NUCLEOTIDE SEQUENCE</scope>
    <source>
        <strain evidence="2">ECLA1</strain>
    </source>
</reference>
<evidence type="ECO:0000313" key="2">
    <source>
        <dbReference type="EMBL" id="KAK3750274.1"/>
    </source>
</evidence>
<feature type="region of interest" description="Disordered" evidence="1">
    <location>
        <begin position="54"/>
        <end position="82"/>
    </location>
</feature>
<keyword evidence="3" id="KW-1185">Reference proteome</keyword>
<evidence type="ECO:0000256" key="1">
    <source>
        <dbReference type="SAM" id="MobiDB-lite"/>
    </source>
</evidence>
<dbReference type="Proteomes" id="UP001283361">
    <property type="component" value="Unassembled WGS sequence"/>
</dbReference>
<feature type="region of interest" description="Disordered" evidence="1">
    <location>
        <begin position="1"/>
        <end position="23"/>
    </location>
</feature>
<dbReference type="EMBL" id="JAWDGP010005891">
    <property type="protein sequence ID" value="KAK3750274.1"/>
    <property type="molecule type" value="Genomic_DNA"/>
</dbReference>
<feature type="compositionally biased region" description="Polar residues" evidence="1">
    <location>
        <begin position="56"/>
        <end position="80"/>
    </location>
</feature>
<feature type="non-terminal residue" evidence="2">
    <location>
        <position position="1"/>
    </location>
</feature>